<keyword evidence="2" id="KW-0472">Membrane</keyword>
<proteinExistence type="predicted"/>
<dbReference type="AlphaFoldDB" id="A0A446BDQ7"/>
<dbReference type="Proteomes" id="UP000289323">
    <property type="component" value="Unassembled WGS sequence"/>
</dbReference>
<evidence type="ECO:0000313" key="3">
    <source>
        <dbReference type="EMBL" id="SPQ20578.1"/>
    </source>
</evidence>
<keyword evidence="2" id="KW-0812">Transmembrane</keyword>
<evidence type="ECO:0000313" key="4">
    <source>
        <dbReference type="Proteomes" id="UP000289323"/>
    </source>
</evidence>
<dbReference type="EMBL" id="OUUZ01000005">
    <property type="protein sequence ID" value="SPQ20578.1"/>
    <property type="molecule type" value="Genomic_DNA"/>
</dbReference>
<keyword evidence="2" id="KW-1133">Transmembrane helix</keyword>
<sequence>MSPPYESSRRRGVWSHWVPLVLTLTVATVGVAAWIWSQREDEDHEDAEQPGAYQDLDYENADYGDNPPTAQAETADNPPARATPAMAQRSRPRTPRAPAGRHCGAPRARSNF</sequence>
<name>A0A446BDQ7_9PEZI</name>
<gene>
    <name evidence="3" type="ORF">TT172_LOCUS2997</name>
</gene>
<organism evidence="3 4">
    <name type="scientific">Thermothielavioides terrestris</name>
    <dbReference type="NCBI Taxonomy" id="2587410"/>
    <lineage>
        <taxon>Eukaryota</taxon>
        <taxon>Fungi</taxon>
        <taxon>Dikarya</taxon>
        <taxon>Ascomycota</taxon>
        <taxon>Pezizomycotina</taxon>
        <taxon>Sordariomycetes</taxon>
        <taxon>Sordariomycetidae</taxon>
        <taxon>Sordariales</taxon>
        <taxon>Chaetomiaceae</taxon>
        <taxon>Thermothielavioides</taxon>
    </lineage>
</organism>
<feature type="region of interest" description="Disordered" evidence="1">
    <location>
        <begin position="39"/>
        <end position="112"/>
    </location>
</feature>
<evidence type="ECO:0000256" key="2">
    <source>
        <dbReference type="SAM" id="Phobius"/>
    </source>
</evidence>
<accession>A0A446BDQ7</accession>
<reference evidence="3 4" key="1">
    <citation type="submission" date="2018-04" db="EMBL/GenBank/DDBJ databases">
        <authorList>
            <person name="Huttner S."/>
            <person name="Dainat J."/>
        </authorList>
    </citation>
    <scope>NUCLEOTIDE SEQUENCE [LARGE SCALE GENOMIC DNA]</scope>
</reference>
<feature type="transmembrane region" description="Helical" evidence="2">
    <location>
        <begin position="12"/>
        <end position="36"/>
    </location>
</feature>
<protein>
    <submittedName>
        <fullName evidence="3">3d411623-6a3a-4396-acf5-62451ea5aa8b</fullName>
    </submittedName>
</protein>
<evidence type="ECO:0000256" key="1">
    <source>
        <dbReference type="SAM" id="MobiDB-lite"/>
    </source>
</evidence>